<evidence type="ECO:0000313" key="3">
    <source>
        <dbReference type="Proteomes" id="UP000318297"/>
    </source>
</evidence>
<accession>A0A561ECD7</accession>
<evidence type="ECO:0000313" key="2">
    <source>
        <dbReference type="EMBL" id="TWE13270.1"/>
    </source>
</evidence>
<dbReference type="EMBL" id="VIVQ01000001">
    <property type="protein sequence ID" value="TWE13270.1"/>
    <property type="molecule type" value="Genomic_DNA"/>
</dbReference>
<keyword evidence="3" id="KW-1185">Reference proteome</keyword>
<dbReference type="Pfam" id="PF12787">
    <property type="entry name" value="EcsC"/>
    <property type="match status" value="1"/>
</dbReference>
<comment type="caution">
    <text evidence="2">The sequence shown here is derived from an EMBL/GenBank/DDBJ whole genome shotgun (WGS) entry which is preliminary data.</text>
</comment>
<protein>
    <submittedName>
        <fullName evidence="2">EcsC family protein</fullName>
    </submittedName>
</protein>
<keyword evidence="1" id="KW-0472">Membrane</keyword>
<dbReference type="InterPro" id="IPR024787">
    <property type="entry name" value="EcsC"/>
</dbReference>
<proteinExistence type="predicted"/>
<dbReference type="PANTHER" id="PTHR41260">
    <property type="entry name" value="PROTEIN ECSC"/>
    <property type="match status" value="1"/>
</dbReference>
<keyword evidence="1" id="KW-0812">Transmembrane</keyword>
<feature type="transmembrane region" description="Helical" evidence="1">
    <location>
        <begin position="76"/>
        <end position="95"/>
    </location>
</feature>
<name>A0A561ECD7_9MICO</name>
<evidence type="ECO:0000256" key="1">
    <source>
        <dbReference type="SAM" id="Phobius"/>
    </source>
</evidence>
<reference evidence="2 3" key="1">
    <citation type="submission" date="2019-06" db="EMBL/GenBank/DDBJ databases">
        <title>Sequencing the genomes of 1000 actinobacteria strains.</title>
        <authorList>
            <person name="Klenk H.-P."/>
        </authorList>
    </citation>
    <scope>NUCLEOTIDE SEQUENCE [LARGE SCALE GENOMIC DNA]</scope>
    <source>
        <strain evidence="2 3">DSM 19560</strain>
    </source>
</reference>
<dbReference type="Proteomes" id="UP000318297">
    <property type="component" value="Unassembled WGS sequence"/>
</dbReference>
<dbReference type="AlphaFoldDB" id="A0A561ECD7"/>
<organism evidence="2 3">
    <name type="scientific">Rudaeicoccus suwonensis</name>
    <dbReference type="NCBI Taxonomy" id="657409"/>
    <lineage>
        <taxon>Bacteria</taxon>
        <taxon>Bacillati</taxon>
        <taxon>Actinomycetota</taxon>
        <taxon>Actinomycetes</taxon>
        <taxon>Micrococcales</taxon>
        <taxon>Dermacoccaceae</taxon>
        <taxon>Rudaeicoccus</taxon>
    </lineage>
</organism>
<gene>
    <name evidence="2" type="ORF">BKA23_2099</name>
</gene>
<sequence>MTGMFGSRKSGKQTPVALDQGPMASSALALSRRVLAIGIDGAAGFDSAQQVADAALRDHRHPDRAVQGIVSQHRKLAAKAGFVTGLGGFVTMVVAMPTNILGFYILTTRMVAAIAMVRGYDVRDERVRTAILLTLVGTDADDLLKRAGVVSSGRLAGLATRQLPAPALMVVNKAVGFRLVSQLGDKVFTKLGKGIPFAGGVLGAGLDVLLLNRIAASALHEFPAAGTRIGAAR</sequence>
<keyword evidence="1" id="KW-1133">Transmembrane helix</keyword>
<dbReference type="PANTHER" id="PTHR41260:SF1">
    <property type="entry name" value="PROTEIN ECSC"/>
    <property type="match status" value="1"/>
</dbReference>